<evidence type="ECO:0000259" key="18">
    <source>
        <dbReference type="PROSITE" id="PS50089"/>
    </source>
</evidence>
<dbReference type="GO" id="GO:0008270">
    <property type="term" value="F:zinc ion binding"/>
    <property type="evidence" value="ECO:0007669"/>
    <property type="project" value="UniProtKB-KW"/>
</dbReference>
<protein>
    <recommendedName>
        <fullName evidence="2">RING-type E3 ubiquitin transferase</fullName>
        <ecNumber evidence="2">2.3.2.27</ecNumber>
    </recommendedName>
    <alternativeName>
        <fullName evidence="15">MEKK1-related protein X</fullName>
    </alternativeName>
    <alternativeName>
        <fullName evidence="14">ZZ-type zinc finger-containing protein 2</fullName>
    </alternativeName>
    <alternativeName>
        <fullName evidence="13">Zinc finger SWIM domain-containing protein 2</fullName>
    </alternativeName>
</protein>
<dbReference type="EC" id="2.3.2.27" evidence="2"/>
<dbReference type="GO" id="GO:1902043">
    <property type="term" value="P:positive regulation of extrinsic apoptotic signaling pathway via death domain receptors"/>
    <property type="evidence" value="ECO:0007669"/>
    <property type="project" value="Ensembl"/>
</dbReference>
<reference evidence="21 22" key="1">
    <citation type="submission" date="2008-02" db="EMBL/GenBank/DDBJ databases">
        <title>A 6x draft sequence assembly of the Pongo pygmaeus abelii genome.</title>
        <authorList>
            <person name="Wilson R.K."/>
            <person name="Mardis E."/>
        </authorList>
    </citation>
    <scope>NUCLEOTIDE SEQUENCE [LARGE SCALE GENOMIC DNA]</scope>
</reference>
<evidence type="ECO:0000256" key="5">
    <source>
        <dbReference type="ARBA" id="ARBA00022723"/>
    </source>
</evidence>
<evidence type="ECO:0000256" key="6">
    <source>
        <dbReference type="ARBA" id="ARBA00022737"/>
    </source>
</evidence>
<dbReference type="Pfam" id="PF04434">
    <property type="entry name" value="SWIM"/>
    <property type="match status" value="1"/>
</dbReference>
<keyword evidence="7 16" id="KW-0863">Zinc-finger</keyword>
<dbReference type="GeneID" id="100435512"/>
<evidence type="ECO:0000313" key="21">
    <source>
        <dbReference type="Ensembl" id="ENSPPYP00000014953.2"/>
    </source>
</evidence>
<proteinExistence type="predicted"/>
<dbReference type="Pfam" id="PF13639">
    <property type="entry name" value="zf-RING_2"/>
    <property type="match status" value="1"/>
</dbReference>
<dbReference type="SMART" id="SM00184">
    <property type="entry name" value="RING"/>
    <property type="match status" value="2"/>
</dbReference>
<dbReference type="InterPro" id="IPR007527">
    <property type="entry name" value="Znf_SWIM"/>
</dbReference>
<feature type="region of interest" description="Disordered" evidence="17">
    <location>
        <begin position="54"/>
        <end position="97"/>
    </location>
</feature>
<dbReference type="InterPro" id="IPR013083">
    <property type="entry name" value="Znf_RING/FYVE/PHD"/>
</dbReference>
<evidence type="ECO:0000256" key="3">
    <source>
        <dbReference type="ARBA" id="ARBA00022679"/>
    </source>
</evidence>
<evidence type="ECO:0000256" key="7">
    <source>
        <dbReference type="ARBA" id="ARBA00022771"/>
    </source>
</evidence>
<dbReference type="InParanoid" id="H2P984"/>
<dbReference type="PROSITE" id="PS01357">
    <property type="entry name" value="ZF_ZZ_1"/>
    <property type="match status" value="1"/>
</dbReference>
<accession>H2P984</accession>
<comment type="catalytic activity">
    <reaction evidence="1">
        <text>S-ubiquitinyl-[E2 ubiquitin-conjugating enzyme]-L-cysteine + [acceptor protein]-L-lysine = [E2 ubiquitin-conjugating enzyme]-L-cysteine + N(6)-ubiquitinyl-[acceptor protein]-L-lysine.</text>
        <dbReference type="EC" id="2.3.2.27"/>
    </reaction>
</comment>
<feature type="domain" description="SWIM-type" evidence="20">
    <location>
        <begin position="146"/>
        <end position="179"/>
    </location>
</feature>
<dbReference type="OrthoDB" id="8062037at2759"/>
<dbReference type="PROSITE" id="PS50089">
    <property type="entry name" value="ZF_RING_2"/>
    <property type="match status" value="2"/>
</dbReference>
<keyword evidence="3" id="KW-0808">Transferase</keyword>
<evidence type="ECO:0000256" key="12">
    <source>
        <dbReference type="ARBA" id="ARBA00064738"/>
    </source>
</evidence>
<evidence type="ECO:0000256" key="9">
    <source>
        <dbReference type="ARBA" id="ARBA00022833"/>
    </source>
</evidence>
<dbReference type="InterPro" id="IPR001841">
    <property type="entry name" value="Znf_RING"/>
</dbReference>
<dbReference type="PROSITE" id="PS50135">
    <property type="entry name" value="ZF_ZZ_2"/>
    <property type="match status" value="1"/>
</dbReference>
<dbReference type="GO" id="GO:0000209">
    <property type="term" value="P:protein polyubiquitination"/>
    <property type="evidence" value="ECO:0007669"/>
    <property type="project" value="Ensembl"/>
</dbReference>
<sequence length="725" mass="82248">MPSAASFQVCQMIIKNTPQSRASLQNAVEPGASCGIHAIPHLCRPLFFGAGHTGTPGAQPPSPRQPACTPLSWRPAGASVSRAEGPPPPAPSMLRRGYKASERRRHLSERLSWHQDQALSSSIYLLREMGPTGFLLREEEPEYMDFRVFLGNPHVCNCSTFLKGGELCKHICWVLLKKFKLPRNHESALQLGLGEREISDLLRGIHRVQTPQPGTNDENEHVEEDGYIKQKEIDSEDICSICQELLLEKKLPVTFCRFGCGNSIHIKCMKILANYQSTSNTSMLKCPLCRKEFAPLKLILEEFKNSSKLVTAAEKERLDKHLGIPCNNCKQFPIEGKCYKCTECIEYHLCQECFDSCCHLSHTFTFREKRNQKWRSLEKRADEVVKYIDTKNEIEEKMSHFQEKQGQVYTPKHIVRSLPLQLITKNSKLLAPGYQCLLCLKAFHLGQHTRLLPCTHKFHRKCIDNWLFHKCNSCPIDGQVIYNPLTWKNSAVNGQAHQSVSNRDIIHLSKQKEPDLFIPGTGLVLKQNRLGILPSIPQCNFDKLNTSQSPKDAYENITIDNLCSIKLDNSNSRKLTYEYKISQHFPRYLQDLSTVSFGKIPSQTLLPPVVHKNIVCPTAMESPCISGKYHTSQSQMTKGCKCNNHHLKKTPGTKIREDNKRSTLLPEDFNHIVNWSTAKLSLSKRYNNCMGEITRKCSHLSRQPVSHSVNTKSTELSLIIEGVQL</sequence>
<evidence type="ECO:0000256" key="15">
    <source>
        <dbReference type="ARBA" id="ARBA00082542"/>
    </source>
</evidence>
<feature type="domain" description="RING-type" evidence="18">
    <location>
        <begin position="436"/>
        <end position="477"/>
    </location>
</feature>
<dbReference type="InterPro" id="IPR043145">
    <property type="entry name" value="Znf_ZZ_sf"/>
</dbReference>
<evidence type="ECO:0000256" key="16">
    <source>
        <dbReference type="PROSITE-ProRule" id="PRU00228"/>
    </source>
</evidence>
<dbReference type="CDD" id="cd02338">
    <property type="entry name" value="ZZ_PCMF_like"/>
    <property type="match status" value="1"/>
</dbReference>
<dbReference type="HOGENOM" id="CLU_029121_0_0_1"/>
<dbReference type="SUPFAM" id="SSF57850">
    <property type="entry name" value="RING/U-box"/>
    <property type="match status" value="3"/>
</dbReference>
<dbReference type="GO" id="GO:0006915">
    <property type="term" value="P:apoptotic process"/>
    <property type="evidence" value="ECO:0007669"/>
    <property type="project" value="UniProtKB-KW"/>
</dbReference>
<dbReference type="FunFam" id="3.30.40.10:FF:001047">
    <property type="entry name" value="Zinc finger, SWIM domain containing 2"/>
    <property type="match status" value="1"/>
</dbReference>
<feature type="domain" description="RING-type" evidence="18">
    <location>
        <begin position="239"/>
        <end position="290"/>
    </location>
</feature>
<dbReference type="Gene3D" id="3.30.60.90">
    <property type="match status" value="1"/>
</dbReference>
<keyword evidence="8" id="KW-0833">Ubl conjugation pathway</keyword>
<reference evidence="21" key="2">
    <citation type="submission" date="2025-08" db="UniProtKB">
        <authorList>
            <consortium name="Ensembl"/>
        </authorList>
    </citation>
    <scope>IDENTIFICATION</scope>
</reference>
<dbReference type="InterPro" id="IPR000433">
    <property type="entry name" value="Znf_ZZ"/>
</dbReference>
<dbReference type="eggNOG" id="KOG0800">
    <property type="taxonomic scope" value="Eukaryota"/>
</dbReference>
<dbReference type="CDD" id="cd16486">
    <property type="entry name" value="mRING-H2-C3H2C2D_ZSWM2"/>
    <property type="match status" value="1"/>
</dbReference>
<keyword evidence="6" id="KW-0677">Repeat</keyword>
<dbReference type="PANTHER" id="PTHR21540">
    <property type="entry name" value="RING FINGER AND SWIM DOMAIN-CONTAINING PROTEIN 2"/>
    <property type="match status" value="1"/>
</dbReference>
<evidence type="ECO:0000313" key="22">
    <source>
        <dbReference type="Proteomes" id="UP000001595"/>
    </source>
</evidence>
<dbReference type="InterPro" id="IPR039903">
    <property type="entry name" value="Zswim2"/>
</dbReference>
<keyword evidence="4" id="KW-0053">Apoptosis</keyword>
<evidence type="ECO:0000256" key="13">
    <source>
        <dbReference type="ARBA" id="ARBA00077658"/>
    </source>
</evidence>
<dbReference type="Proteomes" id="UP000001595">
    <property type="component" value="Chromosome 2B"/>
</dbReference>
<comment type="function">
    <text evidence="11">E3 ubiquitin-protein ligase involved in the regulation of Fas-, DR3- and DR4-mediated apoptosis. Functions in conjunction with the UBE2D1, UBE2D3 and UBE2E1 E2 ubiquitin-conjugating enzymes.</text>
</comment>
<evidence type="ECO:0000256" key="11">
    <source>
        <dbReference type="ARBA" id="ARBA00056008"/>
    </source>
</evidence>
<comment type="subunit">
    <text evidence="12">Dimer. Interacts with UBE2D1.</text>
</comment>
<dbReference type="FunCoup" id="H2P984">
    <property type="interactions" value="5"/>
</dbReference>
<feature type="domain" description="ZZ-type" evidence="19">
    <location>
        <begin position="321"/>
        <end position="372"/>
    </location>
</feature>
<evidence type="ECO:0000256" key="2">
    <source>
        <dbReference type="ARBA" id="ARBA00012483"/>
    </source>
</evidence>
<keyword evidence="9" id="KW-0862">Zinc</keyword>
<dbReference type="KEGG" id="pon:100435512"/>
<reference evidence="21" key="3">
    <citation type="submission" date="2025-09" db="UniProtKB">
        <authorList>
            <consortium name="Ensembl"/>
        </authorList>
    </citation>
    <scope>IDENTIFICATION</scope>
</reference>
<organism evidence="21 22">
    <name type="scientific">Pongo abelii</name>
    <name type="common">Sumatran orangutan</name>
    <name type="synonym">Pongo pygmaeus abelii</name>
    <dbReference type="NCBI Taxonomy" id="9601"/>
    <lineage>
        <taxon>Eukaryota</taxon>
        <taxon>Metazoa</taxon>
        <taxon>Chordata</taxon>
        <taxon>Craniata</taxon>
        <taxon>Vertebrata</taxon>
        <taxon>Euteleostomi</taxon>
        <taxon>Mammalia</taxon>
        <taxon>Eutheria</taxon>
        <taxon>Euarchontoglires</taxon>
        <taxon>Primates</taxon>
        <taxon>Haplorrhini</taxon>
        <taxon>Catarrhini</taxon>
        <taxon>Hominidae</taxon>
        <taxon>Pongo</taxon>
    </lineage>
</organism>
<evidence type="ECO:0000256" key="14">
    <source>
        <dbReference type="ARBA" id="ARBA00078022"/>
    </source>
</evidence>
<dbReference type="GeneTree" id="ENSGT00390000006826"/>
<evidence type="ECO:0000259" key="20">
    <source>
        <dbReference type="PROSITE" id="PS50966"/>
    </source>
</evidence>
<keyword evidence="5" id="KW-0479">Metal-binding</keyword>
<dbReference type="CDD" id="cd16494">
    <property type="entry name" value="RING-CH-C4HC3_ZSWM2"/>
    <property type="match status" value="1"/>
</dbReference>
<dbReference type="Gene3D" id="3.30.40.10">
    <property type="entry name" value="Zinc/RING finger domain, C3HC4 (zinc finger)"/>
    <property type="match status" value="2"/>
</dbReference>
<keyword evidence="10" id="KW-0832">Ubl conjugation</keyword>
<evidence type="ECO:0000256" key="10">
    <source>
        <dbReference type="ARBA" id="ARBA00022843"/>
    </source>
</evidence>
<dbReference type="Ensembl" id="ENSPPYT00000015553.2">
    <property type="protein sequence ID" value="ENSPPYP00000014953.2"/>
    <property type="gene ID" value="ENSPPYG00000013370.2"/>
</dbReference>
<dbReference type="RefSeq" id="XP_024099352.2">
    <property type="nucleotide sequence ID" value="XM_024243584.3"/>
</dbReference>
<dbReference type="PANTHER" id="PTHR21540:SF3">
    <property type="entry name" value="E3 UBIQUITIN-PROTEIN LIGASE ZSWIM2"/>
    <property type="match status" value="1"/>
</dbReference>
<evidence type="ECO:0000259" key="19">
    <source>
        <dbReference type="PROSITE" id="PS50135"/>
    </source>
</evidence>
<evidence type="ECO:0000256" key="4">
    <source>
        <dbReference type="ARBA" id="ARBA00022703"/>
    </source>
</evidence>
<dbReference type="GO" id="GO:0061630">
    <property type="term" value="F:ubiquitin protein ligase activity"/>
    <property type="evidence" value="ECO:0007669"/>
    <property type="project" value="UniProtKB-EC"/>
</dbReference>
<dbReference type="AlphaFoldDB" id="H2P984"/>
<dbReference type="OMA" id="YNPLTWK"/>
<evidence type="ECO:0000256" key="17">
    <source>
        <dbReference type="SAM" id="MobiDB-lite"/>
    </source>
</evidence>
<keyword evidence="22" id="KW-1185">Reference proteome</keyword>
<name>H2P984_PONAB</name>
<evidence type="ECO:0000256" key="8">
    <source>
        <dbReference type="ARBA" id="ARBA00022786"/>
    </source>
</evidence>
<gene>
    <name evidence="21" type="primary">ZSWIM2</name>
</gene>
<dbReference type="PROSITE" id="PS50966">
    <property type="entry name" value="ZF_SWIM"/>
    <property type="match status" value="1"/>
</dbReference>
<dbReference type="CTD" id="151112"/>
<evidence type="ECO:0000256" key="1">
    <source>
        <dbReference type="ARBA" id="ARBA00000900"/>
    </source>
</evidence>